<dbReference type="Proteomes" id="UP000008064">
    <property type="component" value="Unassembled WGS sequence"/>
</dbReference>
<reference evidence="2" key="1">
    <citation type="submission" date="2011-04" db="EMBL/GenBank/DDBJ databases">
        <title>Evolution of plant cell wall degrading machinery underlies the functional diversity of forest fungi.</title>
        <authorList>
            <consortium name="US DOE Joint Genome Institute (JGI-PGF)"/>
            <person name="Eastwood D.C."/>
            <person name="Floudas D."/>
            <person name="Binder M."/>
            <person name="Majcherczyk A."/>
            <person name="Schneider P."/>
            <person name="Aerts A."/>
            <person name="Asiegbu F.O."/>
            <person name="Baker S.E."/>
            <person name="Barry K."/>
            <person name="Bendiksby M."/>
            <person name="Blumentritt M."/>
            <person name="Coutinho P.M."/>
            <person name="Cullen D."/>
            <person name="Cullen D."/>
            <person name="Gathman A."/>
            <person name="Goodell B."/>
            <person name="Henrissat B."/>
            <person name="Ihrmark K."/>
            <person name="Kauserud H."/>
            <person name="Kohler A."/>
            <person name="LaButti K."/>
            <person name="Lapidus A."/>
            <person name="Lavin J.L."/>
            <person name="Lee Y.-H."/>
            <person name="Lindquist E."/>
            <person name="Lilly W."/>
            <person name="Lucas S."/>
            <person name="Morin E."/>
            <person name="Murat C."/>
            <person name="Oguiza J.A."/>
            <person name="Park J."/>
            <person name="Pisabarro A.G."/>
            <person name="Riley R."/>
            <person name="Rosling A."/>
            <person name="Salamov A."/>
            <person name="Schmidt O."/>
            <person name="Schmutz J."/>
            <person name="Skrede I."/>
            <person name="Stenlid J."/>
            <person name="Wiebenga A."/>
            <person name="Xie X."/>
            <person name="Kues U."/>
            <person name="Hibbett D.S."/>
            <person name="Hoffmeister D."/>
            <person name="Hogberg N."/>
            <person name="Martin F."/>
            <person name="Grigoriev I.V."/>
            <person name="Watkinson S.C."/>
        </authorList>
    </citation>
    <scope>NUCLEOTIDE SEQUENCE</scope>
    <source>
        <strain evidence="2">S7.9</strain>
    </source>
</reference>
<gene>
    <name evidence="2" type="ORF">SERLADRAFT_478548</name>
</gene>
<dbReference type="SUPFAM" id="SSF53098">
    <property type="entry name" value="Ribonuclease H-like"/>
    <property type="match status" value="1"/>
</dbReference>
<dbReference type="GO" id="GO:0008408">
    <property type="term" value="F:3'-5' exonuclease activity"/>
    <property type="evidence" value="ECO:0007669"/>
    <property type="project" value="InterPro"/>
</dbReference>
<dbReference type="GeneID" id="18821192"/>
<dbReference type="InterPro" id="IPR002562">
    <property type="entry name" value="3'-5'_exonuclease_dom"/>
</dbReference>
<dbReference type="EMBL" id="GL945442">
    <property type="protein sequence ID" value="EGO19980.1"/>
    <property type="molecule type" value="Genomic_DNA"/>
</dbReference>
<proteinExistence type="predicted"/>
<dbReference type="HOGENOM" id="CLU_072637_0_0_1"/>
<evidence type="ECO:0000259" key="1">
    <source>
        <dbReference type="Pfam" id="PF01612"/>
    </source>
</evidence>
<dbReference type="KEGG" id="sla:SERLADRAFT_478548"/>
<dbReference type="RefSeq" id="XP_007323415.1">
    <property type="nucleotide sequence ID" value="XM_007323353.1"/>
</dbReference>
<dbReference type="Gene3D" id="3.30.420.10">
    <property type="entry name" value="Ribonuclease H-like superfamily/Ribonuclease H"/>
    <property type="match status" value="1"/>
</dbReference>
<dbReference type="GO" id="GO:0003676">
    <property type="term" value="F:nucleic acid binding"/>
    <property type="evidence" value="ECO:0007669"/>
    <property type="project" value="InterPro"/>
</dbReference>
<dbReference type="InterPro" id="IPR036397">
    <property type="entry name" value="RNaseH_sf"/>
</dbReference>
<dbReference type="GO" id="GO:0006139">
    <property type="term" value="P:nucleobase-containing compound metabolic process"/>
    <property type="evidence" value="ECO:0007669"/>
    <property type="project" value="InterPro"/>
</dbReference>
<feature type="domain" description="3'-5' exonuclease" evidence="1">
    <location>
        <begin position="9"/>
        <end position="121"/>
    </location>
</feature>
<protein>
    <recommendedName>
        <fullName evidence="1">3'-5' exonuclease domain-containing protein</fullName>
    </recommendedName>
</protein>
<dbReference type="PANTHER" id="PTHR43040:SF1">
    <property type="entry name" value="RIBONUCLEASE D"/>
    <property type="match status" value="1"/>
</dbReference>
<dbReference type="InterPro" id="IPR012337">
    <property type="entry name" value="RNaseH-like_sf"/>
</dbReference>
<dbReference type="Pfam" id="PF01612">
    <property type="entry name" value="DNA_pol_A_exo1"/>
    <property type="match status" value="1"/>
</dbReference>
<dbReference type="AlphaFoldDB" id="F8P9Y2"/>
<dbReference type="PANTHER" id="PTHR43040">
    <property type="entry name" value="RIBONUCLEASE D"/>
    <property type="match status" value="1"/>
</dbReference>
<dbReference type="OrthoDB" id="26838at2759"/>
<accession>F8P9Y2</accession>
<evidence type="ECO:0000313" key="2">
    <source>
        <dbReference type="EMBL" id="EGO19980.1"/>
    </source>
</evidence>
<name>F8P9Y2_SERL9</name>
<organism>
    <name type="scientific">Serpula lacrymans var. lacrymans (strain S7.9)</name>
    <name type="common">Dry rot fungus</name>
    <dbReference type="NCBI Taxonomy" id="578457"/>
    <lineage>
        <taxon>Eukaryota</taxon>
        <taxon>Fungi</taxon>
        <taxon>Dikarya</taxon>
        <taxon>Basidiomycota</taxon>
        <taxon>Agaricomycotina</taxon>
        <taxon>Agaricomycetes</taxon>
        <taxon>Agaricomycetidae</taxon>
        <taxon>Boletales</taxon>
        <taxon>Coniophorineae</taxon>
        <taxon>Serpulaceae</taxon>
        <taxon>Serpula</taxon>
    </lineage>
</organism>
<sequence>MDDGPAYTLCSTSKSVTNAVSVLSHSPYLILDCEGKNIGRIGGVLSLLCIGTARAQHIFIFDALALNQDDPAVQSLLWLLSSPYVTKVMWDGRQDFLEIWDKYGITLGKILDLQLVEVVSRKTVRHEDENKRVARIAGRCLPWKVVKSNRELCQNIHVVLGMQGCFQENKLPFTGKDPEVVAMHKANGSGLWLDRPLSAKLLRYAANDIRMIAMLYVNFSQKGWITRDTVFVLQDHSMRYAISQWHQGRTDDKNVFRSCAILPLDILTEPHGVLEKCVGCKRMLSLDCFLTRKERKIVTLRMSVCRACQVMAMMRKVSFFHAWFKLGLGPNLSLSPSPSLA</sequence>